<evidence type="ECO:0000256" key="4">
    <source>
        <dbReference type="ARBA" id="ARBA00022723"/>
    </source>
</evidence>
<dbReference type="Pfam" id="PF00067">
    <property type="entry name" value="p450"/>
    <property type="match status" value="1"/>
</dbReference>
<protein>
    <recommendedName>
        <fullName evidence="14">Tyrosine N-monooxygenase</fullName>
    </recommendedName>
</protein>
<evidence type="ECO:0000256" key="8">
    <source>
        <dbReference type="ARBA" id="ARBA00023033"/>
    </source>
</evidence>
<keyword evidence="11" id="KW-0472">Membrane</keyword>
<dbReference type="PROSITE" id="PS00086">
    <property type="entry name" value="CYTOCHROME_P450"/>
    <property type="match status" value="1"/>
</dbReference>
<reference evidence="12" key="3">
    <citation type="submission" date="2022-06" db="UniProtKB">
        <authorList>
            <consortium name="EnsemblPlants"/>
        </authorList>
    </citation>
    <scope>IDENTIFICATION</scope>
</reference>
<dbReference type="AlphaFoldDB" id="A0A8R7TC27"/>
<keyword evidence="13" id="KW-1185">Reference proteome</keyword>
<dbReference type="InterPro" id="IPR036396">
    <property type="entry name" value="Cyt_P450_sf"/>
</dbReference>
<dbReference type="FunFam" id="1.10.630.10:FF:000037">
    <property type="entry name" value="Cytochrome P450 9"/>
    <property type="match status" value="1"/>
</dbReference>
<dbReference type="PANTHER" id="PTHR47944:SF19">
    <property type="entry name" value="CYTOCHROME P450 77A4"/>
    <property type="match status" value="1"/>
</dbReference>
<dbReference type="GO" id="GO:0016705">
    <property type="term" value="F:oxidoreductase activity, acting on paired donors, with incorporation or reduction of molecular oxygen"/>
    <property type="evidence" value="ECO:0007669"/>
    <property type="project" value="InterPro"/>
</dbReference>
<keyword evidence="2 9" id="KW-0349">Heme</keyword>
<keyword evidence="5 11" id="KW-1133">Transmembrane helix</keyword>
<keyword evidence="6 10" id="KW-0560">Oxidoreductase</keyword>
<evidence type="ECO:0000256" key="6">
    <source>
        <dbReference type="ARBA" id="ARBA00023002"/>
    </source>
</evidence>
<evidence type="ECO:0000256" key="1">
    <source>
        <dbReference type="ARBA" id="ARBA00010617"/>
    </source>
</evidence>
<dbReference type="InterPro" id="IPR001128">
    <property type="entry name" value="Cyt_P450"/>
</dbReference>
<dbReference type="GO" id="GO:0005506">
    <property type="term" value="F:iron ion binding"/>
    <property type="evidence" value="ECO:0007669"/>
    <property type="project" value="InterPro"/>
</dbReference>
<name>A0A8R7TC27_TRIUA</name>
<proteinExistence type="inferred from homology"/>
<evidence type="ECO:0000256" key="10">
    <source>
        <dbReference type="RuleBase" id="RU000461"/>
    </source>
</evidence>
<accession>A0A8R7TC27</accession>
<comment type="cofactor">
    <cofactor evidence="9">
        <name>heme</name>
        <dbReference type="ChEBI" id="CHEBI:30413"/>
    </cofactor>
</comment>
<dbReference type="Gene3D" id="1.10.630.10">
    <property type="entry name" value="Cytochrome P450"/>
    <property type="match status" value="1"/>
</dbReference>
<reference evidence="13" key="1">
    <citation type="journal article" date="2013" name="Nature">
        <title>Draft genome of the wheat A-genome progenitor Triticum urartu.</title>
        <authorList>
            <person name="Ling H.Q."/>
            <person name="Zhao S."/>
            <person name="Liu D."/>
            <person name="Wang J."/>
            <person name="Sun H."/>
            <person name="Zhang C."/>
            <person name="Fan H."/>
            <person name="Li D."/>
            <person name="Dong L."/>
            <person name="Tao Y."/>
            <person name="Gao C."/>
            <person name="Wu H."/>
            <person name="Li Y."/>
            <person name="Cui Y."/>
            <person name="Guo X."/>
            <person name="Zheng S."/>
            <person name="Wang B."/>
            <person name="Yu K."/>
            <person name="Liang Q."/>
            <person name="Yang W."/>
            <person name="Lou X."/>
            <person name="Chen J."/>
            <person name="Feng M."/>
            <person name="Jian J."/>
            <person name="Zhang X."/>
            <person name="Luo G."/>
            <person name="Jiang Y."/>
            <person name="Liu J."/>
            <person name="Wang Z."/>
            <person name="Sha Y."/>
            <person name="Zhang B."/>
            <person name="Wu H."/>
            <person name="Tang D."/>
            <person name="Shen Q."/>
            <person name="Xue P."/>
            <person name="Zou S."/>
            <person name="Wang X."/>
            <person name="Liu X."/>
            <person name="Wang F."/>
            <person name="Yang Y."/>
            <person name="An X."/>
            <person name="Dong Z."/>
            <person name="Zhang K."/>
            <person name="Zhang X."/>
            <person name="Luo M.C."/>
            <person name="Dvorak J."/>
            <person name="Tong Y."/>
            <person name="Wang J."/>
            <person name="Yang H."/>
            <person name="Li Z."/>
            <person name="Wang D."/>
            <person name="Zhang A."/>
            <person name="Wang J."/>
        </authorList>
    </citation>
    <scope>NUCLEOTIDE SEQUENCE</scope>
    <source>
        <strain evidence="13">cv. G1812</strain>
    </source>
</reference>
<evidence type="ECO:0000256" key="2">
    <source>
        <dbReference type="ARBA" id="ARBA00022617"/>
    </source>
</evidence>
<dbReference type="PANTHER" id="PTHR47944">
    <property type="entry name" value="CYTOCHROME P450 98A9"/>
    <property type="match status" value="1"/>
</dbReference>
<feature type="transmembrane region" description="Helical" evidence="11">
    <location>
        <begin position="6"/>
        <end position="31"/>
    </location>
</feature>
<dbReference type="EnsemblPlants" id="TuG1812G0200000195.01.T01">
    <property type="protein sequence ID" value="TuG1812G0200000195.01.T01"/>
    <property type="gene ID" value="TuG1812G0200000195.01"/>
</dbReference>
<comment type="similarity">
    <text evidence="1 10">Belongs to the cytochrome P450 family.</text>
</comment>
<evidence type="ECO:0000256" key="5">
    <source>
        <dbReference type="ARBA" id="ARBA00022989"/>
    </source>
</evidence>
<evidence type="ECO:0000313" key="13">
    <source>
        <dbReference type="Proteomes" id="UP000015106"/>
    </source>
</evidence>
<evidence type="ECO:0000313" key="12">
    <source>
        <dbReference type="EnsemblPlants" id="TuG1812G0200000195.01.T01"/>
    </source>
</evidence>
<evidence type="ECO:0000256" key="11">
    <source>
        <dbReference type="SAM" id="Phobius"/>
    </source>
</evidence>
<evidence type="ECO:0000256" key="3">
    <source>
        <dbReference type="ARBA" id="ARBA00022692"/>
    </source>
</evidence>
<dbReference type="SUPFAM" id="SSF48264">
    <property type="entry name" value="Cytochrome P450"/>
    <property type="match status" value="1"/>
</dbReference>
<dbReference type="PRINTS" id="PR00463">
    <property type="entry name" value="EP450I"/>
</dbReference>
<feature type="binding site" description="axial binding residue" evidence="9">
    <location>
        <position position="476"/>
    </location>
    <ligand>
        <name>heme</name>
        <dbReference type="ChEBI" id="CHEBI:30413"/>
    </ligand>
    <ligandPart>
        <name>Fe</name>
        <dbReference type="ChEBI" id="CHEBI:18248"/>
    </ligandPart>
</feature>
<keyword evidence="7 9" id="KW-0408">Iron</keyword>
<evidence type="ECO:0000256" key="7">
    <source>
        <dbReference type="ARBA" id="ARBA00023004"/>
    </source>
</evidence>
<gene>
    <name evidence="12" type="primary">LOC125540605</name>
</gene>
<keyword evidence="8 10" id="KW-0503">Monooxygenase</keyword>
<dbReference type="InterPro" id="IPR002401">
    <property type="entry name" value="Cyt_P450_E_grp-I"/>
</dbReference>
<dbReference type="GO" id="GO:0044550">
    <property type="term" value="P:secondary metabolite biosynthetic process"/>
    <property type="evidence" value="ECO:0007669"/>
    <property type="project" value="UniProtKB-ARBA"/>
</dbReference>
<sequence>MSSQTMYGFSSLTTFATLVITMATVLVFFALKNRKVLLSVKSEQHQLPPGPPTLPFIGNIHQMMWNKPAVFQWIHRLLQEMDTDIMCLRLGAIHVVAVTCPEIACEVLRKKDEVLASRPATFASGSFSFGYKGTIVTPHGVQWKKMRRVLTSEILTASMEQKLHHLRQEECDHLVTYINNTCMSCPNSLVDVRHVAQHFCGNMIRRLVLGKRYFGSELPGSSASGPGHDEMAHVAALFTLLNYLYNFCVSDYFPALVGLDLEGHEKVSNDVMGILNRFHDPIIEKRIIERSNLRNGGESKEARDFLDVLVYLDDADGQPLLSVDDIRAQIVEMMYATIDNPSNAVEWALAEMVNKPEVMKKATDEINAVVGKDKLVQESDIPRLNYLKSCIREAFRIHPYHAFSPPHVAMVDTTIAGYTIPKDSHVILSRMGLGRNPKIWNEPLDFQPERHLNTANVLLSEPGLRFISFSSGRRGCPGISLGTSVTVMLFARMLQGFTWTKPPGVDRISLQESNTGALALAEPLILQAKPRLAAHLYEK</sequence>
<dbReference type="GO" id="GO:0004497">
    <property type="term" value="F:monooxygenase activity"/>
    <property type="evidence" value="ECO:0007669"/>
    <property type="project" value="UniProtKB-KW"/>
</dbReference>
<keyword evidence="3 11" id="KW-0812">Transmembrane</keyword>
<evidence type="ECO:0000256" key="9">
    <source>
        <dbReference type="PIRSR" id="PIRSR602401-1"/>
    </source>
</evidence>
<dbReference type="InterPro" id="IPR017972">
    <property type="entry name" value="Cyt_P450_CS"/>
</dbReference>
<dbReference type="Proteomes" id="UP000015106">
    <property type="component" value="Chromosome 2"/>
</dbReference>
<dbReference type="Gramene" id="TuG1812G0200000195.01.T01">
    <property type="protein sequence ID" value="TuG1812G0200000195.01.T01"/>
    <property type="gene ID" value="TuG1812G0200000195.01"/>
</dbReference>
<organism evidence="12 13">
    <name type="scientific">Triticum urartu</name>
    <name type="common">Red wild einkorn</name>
    <name type="synonym">Crithodium urartu</name>
    <dbReference type="NCBI Taxonomy" id="4572"/>
    <lineage>
        <taxon>Eukaryota</taxon>
        <taxon>Viridiplantae</taxon>
        <taxon>Streptophyta</taxon>
        <taxon>Embryophyta</taxon>
        <taxon>Tracheophyta</taxon>
        <taxon>Spermatophyta</taxon>
        <taxon>Magnoliopsida</taxon>
        <taxon>Liliopsida</taxon>
        <taxon>Poales</taxon>
        <taxon>Poaceae</taxon>
        <taxon>BOP clade</taxon>
        <taxon>Pooideae</taxon>
        <taxon>Triticodae</taxon>
        <taxon>Triticeae</taxon>
        <taxon>Triticinae</taxon>
        <taxon>Triticum</taxon>
    </lineage>
</organism>
<reference evidence="12" key="2">
    <citation type="submission" date="2018-03" db="EMBL/GenBank/DDBJ databases">
        <title>The Triticum urartu genome reveals the dynamic nature of wheat genome evolution.</title>
        <authorList>
            <person name="Ling H."/>
            <person name="Ma B."/>
            <person name="Shi X."/>
            <person name="Liu H."/>
            <person name="Dong L."/>
            <person name="Sun H."/>
            <person name="Cao Y."/>
            <person name="Gao Q."/>
            <person name="Zheng S."/>
            <person name="Li Y."/>
            <person name="Yu Y."/>
            <person name="Du H."/>
            <person name="Qi M."/>
            <person name="Li Y."/>
            <person name="Yu H."/>
            <person name="Cui Y."/>
            <person name="Wang N."/>
            <person name="Chen C."/>
            <person name="Wu H."/>
            <person name="Zhao Y."/>
            <person name="Zhang J."/>
            <person name="Li Y."/>
            <person name="Zhou W."/>
            <person name="Zhang B."/>
            <person name="Hu W."/>
            <person name="Eijk M."/>
            <person name="Tang J."/>
            <person name="Witsenboer H."/>
            <person name="Zhao S."/>
            <person name="Li Z."/>
            <person name="Zhang A."/>
            <person name="Wang D."/>
            <person name="Liang C."/>
        </authorList>
    </citation>
    <scope>NUCLEOTIDE SEQUENCE [LARGE SCALE GENOMIC DNA]</scope>
    <source>
        <strain evidence="12">cv. G1812</strain>
    </source>
</reference>
<dbReference type="GO" id="GO:0020037">
    <property type="term" value="F:heme binding"/>
    <property type="evidence" value="ECO:0007669"/>
    <property type="project" value="InterPro"/>
</dbReference>
<evidence type="ECO:0008006" key="14">
    <source>
        <dbReference type="Google" id="ProtNLM"/>
    </source>
</evidence>
<keyword evidence="4 9" id="KW-0479">Metal-binding</keyword>